<feature type="chain" id="PRO_5042502852" evidence="1">
    <location>
        <begin position="26"/>
        <end position="429"/>
    </location>
</feature>
<protein>
    <submittedName>
        <fullName evidence="2">Urea ABC transporter substrate-binding protein</fullName>
    </submittedName>
</protein>
<reference evidence="2" key="2">
    <citation type="submission" date="2023-04" db="EMBL/GenBank/DDBJ databases">
        <title>'Rhodoalgimonas zhirmunskyi' gen. nov., isolated from a red alga.</title>
        <authorList>
            <person name="Nedashkovskaya O.I."/>
            <person name="Otstavnykh N.Y."/>
            <person name="Bystritskaya E.P."/>
            <person name="Balabanova L.A."/>
            <person name="Isaeva M.P."/>
        </authorList>
    </citation>
    <scope>NUCLEOTIDE SEQUENCE</scope>
    <source>
        <strain evidence="2">10Alg 79</strain>
    </source>
</reference>
<accession>A0AAJ1UAL6</accession>
<evidence type="ECO:0000256" key="1">
    <source>
        <dbReference type="SAM" id="SignalP"/>
    </source>
</evidence>
<dbReference type="SUPFAM" id="SSF53822">
    <property type="entry name" value="Periplasmic binding protein-like I"/>
    <property type="match status" value="1"/>
</dbReference>
<dbReference type="AlphaFoldDB" id="A0AAJ1UAL6"/>
<organism evidence="2 3">
    <name type="scientific">Rhodalgimonas zhirmunskyi</name>
    <dbReference type="NCBI Taxonomy" id="2964767"/>
    <lineage>
        <taxon>Bacteria</taxon>
        <taxon>Pseudomonadati</taxon>
        <taxon>Pseudomonadota</taxon>
        <taxon>Alphaproteobacteria</taxon>
        <taxon>Rhodobacterales</taxon>
        <taxon>Roseobacteraceae</taxon>
        <taxon>Rhodalgimonas</taxon>
    </lineage>
</organism>
<dbReference type="CDD" id="cd06355">
    <property type="entry name" value="PBP1_FmdD-like"/>
    <property type="match status" value="1"/>
</dbReference>
<dbReference type="InterPro" id="IPR017777">
    <property type="entry name" value="ABC_urea-bd_UrtA"/>
</dbReference>
<dbReference type="RefSeq" id="WP_317626527.1">
    <property type="nucleotide sequence ID" value="NZ_JANFFA010000003.1"/>
</dbReference>
<dbReference type="Gene3D" id="3.40.50.2300">
    <property type="match status" value="2"/>
</dbReference>
<dbReference type="FunFam" id="3.40.50.2300:FF:000097">
    <property type="entry name" value="Branched-chain amino acid ABC transporter substrate-binding protein"/>
    <property type="match status" value="1"/>
</dbReference>
<comment type="caution">
    <text evidence="2">The sequence shown here is derived from an EMBL/GenBank/DDBJ whole genome shotgun (WGS) entry which is preliminary data.</text>
</comment>
<dbReference type="PANTHER" id="PTHR47628:SF1">
    <property type="entry name" value="ALIPHATIC AMIDASE EXPRESSION-REGULATING PROTEIN"/>
    <property type="match status" value="1"/>
</dbReference>
<sequence length="429" mass="46102">MNKLNKLLASISATTLIAAASGAAAQDCTIKVGVLHSLSGTMAISETTLADTMQMLVAGQNEAGGLLGCELEAVVVDPASDWPLFAEKARELLTVHKVDVIFGNWTSVSRKSVLPVIEELNGLLFYPVQYEGEESSKNVFYTGAAPNQQAIPAVDYYLEELGVEQFALLGTDYVYPRTTNNILKSYLISKGIAPENIFVNYTPFGHSDWATIVGDVVALGADGNQVGVISTINGDANVGFYKELAAAGVSADDIPVVAFSVGEEELSGFDTSELVGHLAAWNYFMSADTPENKAFIAKWQAYTGDDTRVTNDPMEAHYIGFNMWVQAVTKAGTTDVDAVRSAMYGQTFPNLTGGVAKMLPNHHLTKPVLIGEITADGQFDIISQTEPVPGDAWTDFLPESAVLKSDWKDLGCGMYNTETKTCVQLTSNY</sequence>
<name>A0AAJ1UAL6_9RHOB</name>
<dbReference type="NCBIfam" id="TIGR03407">
    <property type="entry name" value="urea_ABC_UrtA"/>
    <property type="match status" value="1"/>
</dbReference>
<dbReference type="Pfam" id="PF13433">
    <property type="entry name" value="Peripla_BP_5"/>
    <property type="match status" value="1"/>
</dbReference>
<dbReference type="EMBL" id="JANFFA010000003">
    <property type="protein sequence ID" value="MDQ2094920.1"/>
    <property type="molecule type" value="Genomic_DNA"/>
</dbReference>
<dbReference type="Proteomes" id="UP001227162">
    <property type="component" value="Unassembled WGS sequence"/>
</dbReference>
<feature type="signal peptide" evidence="1">
    <location>
        <begin position="1"/>
        <end position="25"/>
    </location>
</feature>
<dbReference type="InterPro" id="IPR028082">
    <property type="entry name" value="Peripla_BP_I"/>
</dbReference>
<evidence type="ECO:0000313" key="2">
    <source>
        <dbReference type="EMBL" id="MDQ2094920.1"/>
    </source>
</evidence>
<keyword evidence="1" id="KW-0732">Signal</keyword>
<keyword evidence="3" id="KW-1185">Reference proteome</keyword>
<gene>
    <name evidence="2" type="primary">urtA</name>
    <name evidence="2" type="ORF">NOI20_12430</name>
</gene>
<evidence type="ECO:0000313" key="3">
    <source>
        <dbReference type="Proteomes" id="UP001227162"/>
    </source>
</evidence>
<proteinExistence type="predicted"/>
<dbReference type="PANTHER" id="PTHR47628">
    <property type="match status" value="1"/>
</dbReference>
<reference evidence="2" key="1">
    <citation type="submission" date="2022-07" db="EMBL/GenBank/DDBJ databases">
        <authorList>
            <person name="Otstavnykh N."/>
            <person name="Isaeva M."/>
            <person name="Bystritskaya E."/>
        </authorList>
    </citation>
    <scope>NUCLEOTIDE SEQUENCE</scope>
    <source>
        <strain evidence="2">10Alg 79</strain>
    </source>
</reference>